<proteinExistence type="predicted"/>
<organism evidence="2 3">
    <name type="scientific">Kalanchoe fedtschenkoi</name>
    <name type="common">Lavender scallops</name>
    <name type="synonym">South American air plant</name>
    <dbReference type="NCBI Taxonomy" id="63787"/>
    <lineage>
        <taxon>Eukaryota</taxon>
        <taxon>Viridiplantae</taxon>
        <taxon>Streptophyta</taxon>
        <taxon>Embryophyta</taxon>
        <taxon>Tracheophyta</taxon>
        <taxon>Spermatophyta</taxon>
        <taxon>Magnoliopsida</taxon>
        <taxon>eudicotyledons</taxon>
        <taxon>Gunneridae</taxon>
        <taxon>Pentapetalae</taxon>
        <taxon>Saxifragales</taxon>
        <taxon>Crassulaceae</taxon>
        <taxon>Kalanchoe</taxon>
    </lineage>
</organism>
<dbReference type="PANTHER" id="PTHR31115:SF2">
    <property type="entry name" value="OS05G0107300 PROTEIN"/>
    <property type="match status" value="1"/>
</dbReference>
<sequence length="527" mass="58331">MMSARTADVVDKFQDNSVLKGKFKDFPPLYQRVLSSLIVEDESEEFDEAYGESDGPLHVMKDTCPSSVDHRDDDMDFENEAILGLQMRKRYAPNNASCNGNYVLNQTTRVDSNLCNGKLFQEDYGVMDKADKPTPWHADMPGVPPLDCPYDQMHLEDRLLLELHSIGLYPEAVPDLSEDDEAINEEIFAIKKGLCELVDKKRLHLRKACEAVQEEKQQEGRYLEQLAMERLTEVAYMKLLATRGSSSSKSGPTKISKQIVLAFVKRTLARCHNFEASGKSCFGDPPIRDILAAIPCVNVADPSLSVRSGFVPNRGEWHGSIETQSDQALGRMGPMFNRGKKKEVLLDDVGGATSLRVSTVLGSQLLGGAKGKRSERDRDARNNKVKNGRLSLDSSKGERQPKSKPKQNSSQHPTSAFPGRSVHNTGNGPTEVAANWKRNTGSSYPDSDPVEPNKNGKGQMDFSNLPLHDLDSIEDLGVGTDLGEHQDLDAWLNFDDDGLPEHDALDTLDLSGLEIPMDDLSDLNMIL</sequence>
<dbReference type="OMA" id="MERRNIE"/>
<dbReference type="PANTHER" id="PTHR31115">
    <property type="entry name" value="OS05G0107300 PROTEIN"/>
    <property type="match status" value="1"/>
</dbReference>
<dbReference type="Proteomes" id="UP000594263">
    <property type="component" value="Unplaced"/>
</dbReference>
<dbReference type="Gramene" id="Kaladp0011s0627.1.v1.1">
    <property type="protein sequence ID" value="Kaladp0011s0627.1.v1.1"/>
    <property type="gene ID" value="Kaladp0011s0627.v1.1"/>
</dbReference>
<evidence type="ECO:0000313" key="2">
    <source>
        <dbReference type="EnsemblPlants" id="Kaladp0011s0627.1.v1.1"/>
    </source>
</evidence>
<feature type="region of interest" description="Disordered" evidence="1">
    <location>
        <begin position="366"/>
        <end position="465"/>
    </location>
</feature>
<evidence type="ECO:0000256" key="1">
    <source>
        <dbReference type="SAM" id="MobiDB-lite"/>
    </source>
</evidence>
<keyword evidence="3" id="KW-1185">Reference proteome</keyword>
<reference evidence="2" key="1">
    <citation type="submission" date="2021-01" db="UniProtKB">
        <authorList>
            <consortium name="EnsemblPlants"/>
        </authorList>
    </citation>
    <scope>IDENTIFICATION</scope>
</reference>
<accession>A0A7N0RHP2</accession>
<name>A0A7N0RHP2_KALFE</name>
<protein>
    <submittedName>
        <fullName evidence="2">Uncharacterized protein</fullName>
    </submittedName>
</protein>
<evidence type="ECO:0000313" key="3">
    <source>
        <dbReference type="Proteomes" id="UP000594263"/>
    </source>
</evidence>
<dbReference type="EnsemblPlants" id="Kaladp0011s0627.1.v1.1">
    <property type="protein sequence ID" value="Kaladp0011s0627.1.v1.1"/>
    <property type="gene ID" value="Kaladp0011s0627.v1.1"/>
</dbReference>
<feature type="compositionally biased region" description="Basic and acidic residues" evidence="1">
    <location>
        <begin position="372"/>
        <end position="382"/>
    </location>
</feature>
<dbReference type="AlphaFoldDB" id="A0A7N0RHP2"/>